<dbReference type="EMBL" id="MU007109">
    <property type="protein sequence ID" value="KAF2420527.1"/>
    <property type="molecule type" value="Genomic_DNA"/>
</dbReference>
<evidence type="ECO:0000313" key="3">
    <source>
        <dbReference type="Proteomes" id="UP000800235"/>
    </source>
</evidence>
<evidence type="ECO:0000256" key="1">
    <source>
        <dbReference type="SAM" id="SignalP"/>
    </source>
</evidence>
<accession>A0A9P4TTT5</accession>
<proteinExistence type="predicted"/>
<keyword evidence="3" id="KW-1185">Reference proteome</keyword>
<dbReference type="OrthoDB" id="265717at2759"/>
<dbReference type="Proteomes" id="UP000800235">
    <property type="component" value="Unassembled WGS sequence"/>
</dbReference>
<reference evidence="2" key="1">
    <citation type="journal article" date="2020" name="Stud. Mycol.">
        <title>101 Dothideomycetes genomes: a test case for predicting lifestyles and emergence of pathogens.</title>
        <authorList>
            <person name="Haridas S."/>
            <person name="Albert R."/>
            <person name="Binder M."/>
            <person name="Bloem J."/>
            <person name="Labutti K."/>
            <person name="Salamov A."/>
            <person name="Andreopoulos B."/>
            <person name="Baker S."/>
            <person name="Barry K."/>
            <person name="Bills G."/>
            <person name="Bluhm B."/>
            <person name="Cannon C."/>
            <person name="Castanera R."/>
            <person name="Culley D."/>
            <person name="Daum C."/>
            <person name="Ezra D."/>
            <person name="Gonzalez J."/>
            <person name="Henrissat B."/>
            <person name="Kuo A."/>
            <person name="Liang C."/>
            <person name="Lipzen A."/>
            <person name="Lutzoni F."/>
            <person name="Magnuson J."/>
            <person name="Mondo S."/>
            <person name="Nolan M."/>
            <person name="Ohm R."/>
            <person name="Pangilinan J."/>
            <person name="Park H.-J."/>
            <person name="Ramirez L."/>
            <person name="Alfaro M."/>
            <person name="Sun H."/>
            <person name="Tritt A."/>
            <person name="Yoshinaga Y."/>
            <person name="Zwiers L.-H."/>
            <person name="Turgeon B."/>
            <person name="Goodwin S."/>
            <person name="Spatafora J."/>
            <person name="Crous P."/>
            <person name="Grigoriev I."/>
        </authorList>
    </citation>
    <scope>NUCLEOTIDE SEQUENCE</scope>
    <source>
        <strain evidence="2">CBS 130266</strain>
    </source>
</reference>
<dbReference type="AlphaFoldDB" id="A0A9P4TTT5"/>
<gene>
    <name evidence="2" type="ORF">EJ08DRAFT_702464</name>
</gene>
<sequence length="319" mass="35630">MYFSTVFIAILFLYLVGFSGSVVSGAQPISIAKSDPLHECPSIETQPNLLFTTKPDHVTGVMNGTWAVVPIEMPLARRIIPAEYKILEKSYRALMPDFPAGQYPALLQLELYHDVRMQGRPGVDFQRASLYFTFVDRLGDGYTAMAYINATRMSTDISFQVVNHFAPDHYIMASIFKPRCEAYDYGKTSAQEDFRSVEVEKYSGIWEDAADFVAVFSAIAVGAKPVYPLEFWKNVTNQPVFSNNEFTCKNHIRLFNTSLSKDQFAPTYHTGSLTANEPFLPDLGTFEETQAIQLATVLADDNPVLCDTLKGYSGTKPGN</sequence>
<organism evidence="2 3">
    <name type="scientific">Tothia fuscella</name>
    <dbReference type="NCBI Taxonomy" id="1048955"/>
    <lineage>
        <taxon>Eukaryota</taxon>
        <taxon>Fungi</taxon>
        <taxon>Dikarya</taxon>
        <taxon>Ascomycota</taxon>
        <taxon>Pezizomycotina</taxon>
        <taxon>Dothideomycetes</taxon>
        <taxon>Pleosporomycetidae</taxon>
        <taxon>Venturiales</taxon>
        <taxon>Cylindrosympodiaceae</taxon>
        <taxon>Tothia</taxon>
    </lineage>
</organism>
<feature type="chain" id="PRO_5040430120" evidence="1">
    <location>
        <begin position="22"/>
        <end position="319"/>
    </location>
</feature>
<keyword evidence="1" id="KW-0732">Signal</keyword>
<protein>
    <submittedName>
        <fullName evidence="2">Uncharacterized protein</fullName>
    </submittedName>
</protein>
<comment type="caution">
    <text evidence="2">The sequence shown here is derived from an EMBL/GenBank/DDBJ whole genome shotgun (WGS) entry which is preliminary data.</text>
</comment>
<evidence type="ECO:0000313" key="2">
    <source>
        <dbReference type="EMBL" id="KAF2420527.1"/>
    </source>
</evidence>
<feature type="signal peptide" evidence="1">
    <location>
        <begin position="1"/>
        <end position="21"/>
    </location>
</feature>
<name>A0A9P4TTT5_9PEZI</name>